<dbReference type="Gene3D" id="2.40.160.200">
    <property type="entry name" value="LURP1-related"/>
    <property type="match status" value="1"/>
</dbReference>
<sequence length="168" mass="19118">MTDGSWTTYQLRRKLFSIGEDYWIENDQGQQMFKVDGKVLRVRETFALQDPQGADLATIEAKLIALRPTMNIERDGHVYATVKKALFTLLRQHYTISVRGAADLEAEGNITNHEYEIRAYGEVVATISKRWFSIRDSYGVSIGPGQDHVLVLASAVCIDEMSEREHEH</sequence>
<dbReference type="PANTHER" id="PTHR31087:SF161">
    <property type="entry name" value="TUBBY C 2 FAMILY PROTEIN"/>
    <property type="match status" value="1"/>
</dbReference>
<keyword evidence="3" id="KW-1185">Reference proteome</keyword>
<accession>A0A934KBB3</accession>
<evidence type="ECO:0000313" key="3">
    <source>
        <dbReference type="Proteomes" id="UP000612893"/>
    </source>
</evidence>
<name>A0A934KBB3_9BACT</name>
<dbReference type="EMBL" id="JAEKNR010000138">
    <property type="protein sequence ID" value="MBJ7599055.1"/>
    <property type="molecule type" value="Genomic_DNA"/>
</dbReference>
<comment type="caution">
    <text evidence="2">The sequence shown here is derived from an EMBL/GenBank/DDBJ whole genome shotgun (WGS) entry which is preliminary data.</text>
</comment>
<dbReference type="Pfam" id="PF04525">
    <property type="entry name" value="LOR"/>
    <property type="match status" value="1"/>
</dbReference>
<gene>
    <name evidence="2" type="ORF">JF922_13360</name>
</gene>
<dbReference type="PANTHER" id="PTHR31087">
    <property type="match status" value="1"/>
</dbReference>
<dbReference type="InterPro" id="IPR038595">
    <property type="entry name" value="LOR_sf"/>
</dbReference>
<dbReference type="Proteomes" id="UP000612893">
    <property type="component" value="Unassembled WGS sequence"/>
</dbReference>
<dbReference type="SUPFAM" id="SSF54518">
    <property type="entry name" value="Tubby C-terminal domain-like"/>
    <property type="match status" value="1"/>
</dbReference>
<dbReference type="RefSeq" id="WP_338202420.1">
    <property type="nucleotide sequence ID" value="NZ_JAEKNR010000138.1"/>
</dbReference>
<dbReference type="AlphaFoldDB" id="A0A934KBB3"/>
<dbReference type="InterPro" id="IPR007612">
    <property type="entry name" value="LOR"/>
</dbReference>
<proteinExistence type="inferred from homology"/>
<organism evidence="2 3">
    <name type="scientific">Candidatus Nephthysia bennettiae</name>
    <dbReference type="NCBI Taxonomy" id="3127016"/>
    <lineage>
        <taxon>Bacteria</taxon>
        <taxon>Bacillati</taxon>
        <taxon>Candidatus Dormiibacterota</taxon>
        <taxon>Candidatus Dormibacteria</taxon>
        <taxon>Candidatus Dormibacterales</taxon>
        <taxon>Candidatus Dormibacteraceae</taxon>
        <taxon>Candidatus Nephthysia</taxon>
    </lineage>
</organism>
<protein>
    <submittedName>
        <fullName evidence="2">LURP-one-related family protein</fullName>
    </submittedName>
</protein>
<evidence type="ECO:0000256" key="1">
    <source>
        <dbReference type="ARBA" id="ARBA00005437"/>
    </source>
</evidence>
<dbReference type="InterPro" id="IPR025659">
    <property type="entry name" value="Tubby-like_C"/>
</dbReference>
<evidence type="ECO:0000313" key="2">
    <source>
        <dbReference type="EMBL" id="MBJ7599055.1"/>
    </source>
</evidence>
<comment type="similarity">
    <text evidence="1">Belongs to the LOR family.</text>
</comment>
<reference evidence="2" key="1">
    <citation type="submission" date="2020-10" db="EMBL/GenBank/DDBJ databases">
        <title>Ca. Dormibacterota MAGs.</title>
        <authorList>
            <person name="Montgomery K."/>
        </authorList>
    </citation>
    <scope>NUCLEOTIDE SEQUENCE [LARGE SCALE GENOMIC DNA]</scope>
    <source>
        <strain evidence="2">SC8812_S17_10</strain>
    </source>
</reference>